<comment type="similarity">
    <text evidence="1">Belongs to the N-Me-Phe pilin family.</text>
</comment>
<feature type="non-terminal residue" evidence="3">
    <location>
        <position position="1"/>
    </location>
</feature>
<reference evidence="3 4" key="1">
    <citation type="submission" date="2015-10" db="EMBL/GenBank/DDBJ databases">
        <title>Genome sequencing and analysis of members of genus Stenotrophomonas.</title>
        <authorList>
            <person name="Patil P.P."/>
            <person name="Midha S."/>
            <person name="Patil P.B."/>
        </authorList>
    </citation>
    <scope>NUCLEOTIDE SEQUENCE [LARGE SCALE GENOMIC DNA]</scope>
    <source>
        <strain evidence="3 4">JCM 16536</strain>
    </source>
</reference>
<evidence type="ECO:0000256" key="1">
    <source>
        <dbReference type="ARBA" id="ARBA00005233"/>
    </source>
</evidence>
<dbReference type="RefSeq" id="WP_057643242.1">
    <property type="nucleotide sequence ID" value="NZ_LLXU01000033.1"/>
</dbReference>
<feature type="transmembrane region" description="Helical" evidence="2">
    <location>
        <begin position="26"/>
        <end position="51"/>
    </location>
</feature>
<evidence type="ECO:0000313" key="3">
    <source>
        <dbReference type="EMBL" id="KRG47465.1"/>
    </source>
</evidence>
<gene>
    <name evidence="3" type="ORF">ARC20_17690</name>
</gene>
<protein>
    <recommendedName>
        <fullName evidence="5">Fimbrial protein</fullName>
    </recommendedName>
</protein>
<dbReference type="Gene3D" id="3.30.700.10">
    <property type="entry name" value="Glycoprotein, Type 4 Pilin"/>
    <property type="match status" value="1"/>
</dbReference>
<keyword evidence="2" id="KW-0812">Transmembrane</keyword>
<accession>A0A0R0AS22</accession>
<name>A0A0R0AS22_9GAMM</name>
<comment type="caution">
    <text evidence="3">The sequence shown here is derived from an EMBL/GenBank/DDBJ whole genome shotgun (WGS) entry which is preliminary data.</text>
</comment>
<keyword evidence="2" id="KW-0472">Membrane</keyword>
<sequence length="166" mass="17170">TAPAAAAVTPPAASVTPPRKGLSGCAIAAIIAGVVGVLGIAVIGILAAIAVPAYQEYVMRAKVATGYAGIAALRTEVAEFQATEKRCPVNGEGNFGTPESYAQSEIGSVRIGRFDNGHCGVEAVFSVPGQARLDGKALWLDLDPESGQWHCSSEIDDKYLPRECRG</sequence>
<organism evidence="3 4">
    <name type="scientific">Stenotrophomonas panacihumi</name>
    <dbReference type="NCBI Taxonomy" id="676599"/>
    <lineage>
        <taxon>Bacteria</taxon>
        <taxon>Pseudomonadati</taxon>
        <taxon>Pseudomonadota</taxon>
        <taxon>Gammaproteobacteria</taxon>
        <taxon>Lysobacterales</taxon>
        <taxon>Lysobacteraceae</taxon>
        <taxon>Stenotrophomonas</taxon>
    </lineage>
</organism>
<dbReference type="Pfam" id="PF00114">
    <property type="entry name" value="Pilin"/>
    <property type="match status" value="1"/>
</dbReference>
<keyword evidence="4" id="KW-1185">Reference proteome</keyword>
<proteinExistence type="inferred from homology"/>
<dbReference type="GO" id="GO:0009289">
    <property type="term" value="C:pilus"/>
    <property type="evidence" value="ECO:0007669"/>
    <property type="project" value="InterPro"/>
</dbReference>
<dbReference type="InterPro" id="IPR001082">
    <property type="entry name" value="Pilin"/>
</dbReference>
<dbReference type="EMBL" id="LLXU01000033">
    <property type="protein sequence ID" value="KRG47465.1"/>
    <property type="molecule type" value="Genomic_DNA"/>
</dbReference>
<dbReference type="Proteomes" id="UP000051802">
    <property type="component" value="Unassembled WGS sequence"/>
</dbReference>
<dbReference type="AlphaFoldDB" id="A0A0R0AS22"/>
<dbReference type="GO" id="GO:0007155">
    <property type="term" value="P:cell adhesion"/>
    <property type="evidence" value="ECO:0007669"/>
    <property type="project" value="InterPro"/>
</dbReference>
<dbReference type="SUPFAM" id="SSF54523">
    <property type="entry name" value="Pili subunits"/>
    <property type="match status" value="1"/>
</dbReference>
<keyword evidence="2" id="KW-1133">Transmembrane helix</keyword>
<evidence type="ECO:0008006" key="5">
    <source>
        <dbReference type="Google" id="ProtNLM"/>
    </source>
</evidence>
<evidence type="ECO:0000313" key="4">
    <source>
        <dbReference type="Proteomes" id="UP000051802"/>
    </source>
</evidence>
<dbReference type="InterPro" id="IPR045584">
    <property type="entry name" value="Pilin-like"/>
</dbReference>
<dbReference type="OrthoDB" id="198456at2"/>
<dbReference type="STRING" id="676599.ARC20_17690"/>
<evidence type="ECO:0000256" key="2">
    <source>
        <dbReference type="SAM" id="Phobius"/>
    </source>
</evidence>